<sequence>MLHSPPPSFSASSVIEFWNYKFQCADVYFRVKESHDPACKTNHISETSSQVIANRTKKEREKREKREKAKSHFGNPKTNIVNNSMCRFSTCKYIYTYIHIVYFLPLSQFDIQFMSVCFFPFEANEMFVIFIFSFSHPTMMLGYIVISLLYCYCWLLVYCIRKLAFLLGGGLL</sequence>
<accession>A5E4L4</accession>
<keyword evidence="2" id="KW-0812">Transmembrane</keyword>
<keyword evidence="4" id="KW-1185">Reference proteome</keyword>
<protein>
    <submittedName>
        <fullName evidence="3">Uncharacterized protein</fullName>
    </submittedName>
</protein>
<dbReference type="InParanoid" id="A5E4L4"/>
<evidence type="ECO:0000313" key="4">
    <source>
        <dbReference type="Proteomes" id="UP000001996"/>
    </source>
</evidence>
<dbReference type="AlphaFoldDB" id="A5E4L4"/>
<gene>
    <name evidence="3" type="ORF">LELG_04553</name>
</gene>
<dbReference type="VEuPathDB" id="FungiDB:LELG_04553"/>
<dbReference type="EMBL" id="CH981529">
    <property type="protein sequence ID" value="EDK46372.1"/>
    <property type="molecule type" value="Genomic_DNA"/>
</dbReference>
<keyword evidence="2" id="KW-0472">Membrane</keyword>
<keyword evidence="2" id="KW-1133">Transmembrane helix</keyword>
<dbReference type="Proteomes" id="UP000001996">
    <property type="component" value="Unassembled WGS sequence"/>
</dbReference>
<evidence type="ECO:0000256" key="2">
    <source>
        <dbReference type="SAM" id="Phobius"/>
    </source>
</evidence>
<name>A5E4L4_LODEL</name>
<organism evidence="3 4">
    <name type="scientific">Lodderomyces elongisporus (strain ATCC 11503 / CBS 2605 / JCM 1781 / NBRC 1676 / NRRL YB-4239)</name>
    <name type="common">Yeast</name>
    <name type="synonym">Saccharomyces elongisporus</name>
    <dbReference type="NCBI Taxonomy" id="379508"/>
    <lineage>
        <taxon>Eukaryota</taxon>
        <taxon>Fungi</taxon>
        <taxon>Dikarya</taxon>
        <taxon>Ascomycota</taxon>
        <taxon>Saccharomycotina</taxon>
        <taxon>Pichiomycetes</taxon>
        <taxon>Debaryomycetaceae</taxon>
        <taxon>Candida/Lodderomyces clade</taxon>
        <taxon>Lodderomyces</taxon>
    </lineage>
</organism>
<evidence type="ECO:0000256" key="1">
    <source>
        <dbReference type="SAM" id="MobiDB-lite"/>
    </source>
</evidence>
<reference evidence="3 4" key="1">
    <citation type="journal article" date="2009" name="Nature">
        <title>Evolution of pathogenicity and sexual reproduction in eight Candida genomes.</title>
        <authorList>
            <person name="Butler G."/>
            <person name="Rasmussen M.D."/>
            <person name="Lin M.F."/>
            <person name="Santos M.A."/>
            <person name="Sakthikumar S."/>
            <person name="Munro C.A."/>
            <person name="Rheinbay E."/>
            <person name="Grabherr M."/>
            <person name="Forche A."/>
            <person name="Reedy J.L."/>
            <person name="Agrafioti I."/>
            <person name="Arnaud M.B."/>
            <person name="Bates S."/>
            <person name="Brown A.J."/>
            <person name="Brunke S."/>
            <person name="Costanzo M.C."/>
            <person name="Fitzpatrick D.A."/>
            <person name="de Groot P.W."/>
            <person name="Harris D."/>
            <person name="Hoyer L.L."/>
            <person name="Hube B."/>
            <person name="Klis F.M."/>
            <person name="Kodira C."/>
            <person name="Lennard N."/>
            <person name="Logue M.E."/>
            <person name="Martin R."/>
            <person name="Neiman A.M."/>
            <person name="Nikolaou E."/>
            <person name="Quail M.A."/>
            <person name="Quinn J."/>
            <person name="Santos M.C."/>
            <person name="Schmitzberger F.F."/>
            <person name="Sherlock G."/>
            <person name="Shah P."/>
            <person name="Silverstein K.A."/>
            <person name="Skrzypek M.S."/>
            <person name="Soll D."/>
            <person name="Staggs R."/>
            <person name="Stansfield I."/>
            <person name="Stumpf M.P."/>
            <person name="Sudbery P.E."/>
            <person name="Srikantha T."/>
            <person name="Zeng Q."/>
            <person name="Berman J."/>
            <person name="Berriman M."/>
            <person name="Heitman J."/>
            <person name="Gow N.A."/>
            <person name="Lorenz M.C."/>
            <person name="Birren B.W."/>
            <person name="Kellis M."/>
            <person name="Cuomo C.A."/>
        </authorList>
    </citation>
    <scope>NUCLEOTIDE SEQUENCE [LARGE SCALE GENOMIC DNA]</scope>
    <source>
        <strain evidence="4">ATCC 11503 / BCRC 21390 / CBS 2605 / JCM 1781 / NBRC 1676 / NRRL YB-4239</strain>
    </source>
</reference>
<dbReference type="HOGENOM" id="CLU_1555551_0_0_1"/>
<evidence type="ECO:0000313" key="3">
    <source>
        <dbReference type="EMBL" id="EDK46372.1"/>
    </source>
</evidence>
<feature type="compositionally biased region" description="Basic and acidic residues" evidence="1">
    <location>
        <begin position="56"/>
        <end position="67"/>
    </location>
</feature>
<feature type="region of interest" description="Disordered" evidence="1">
    <location>
        <begin position="51"/>
        <end position="75"/>
    </location>
</feature>
<proteinExistence type="predicted"/>
<feature type="transmembrane region" description="Helical" evidence="2">
    <location>
        <begin position="140"/>
        <end position="160"/>
    </location>
</feature>